<dbReference type="Proteomes" id="UP000054007">
    <property type="component" value="Unassembled WGS sequence"/>
</dbReference>
<proteinExistence type="predicted"/>
<gene>
    <name evidence="1" type="ORF">CYLTODRAFT_361167</name>
</gene>
<organism evidence="1 2">
    <name type="scientific">Cylindrobasidium torrendii FP15055 ss-10</name>
    <dbReference type="NCBI Taxonomy" id="1314674"/>
    <lineage>
        <taxon>Eukaryota</taxon>
        <taxon>Fungi</taxon>
        <taxon>Dikarya</taxon>
        <taxon>Basidiomycota</taxon>
        <taxon>Agaricomycotina</taxon>
        <taxon>Agaricomycetes</taxon>
        <taxon>Agaricomycetidae</taxon>
        <taxon>Agaricales</taxon>
        <taxon>Marasmiineae</taxon>
        <taxon>Physalacriaceae</taxon>
        <taxon>Cylindrobasidium</taxon>
    </lineage>
</organism>
<name>A0A0D7AWL0_9AGAR</name>
<evidence type="ECO:0008006" key="3">
    <source>
        <dbReference type="Google" id="ProtNLM"/>
    </source>
</evidence>
<dbReference type="OrthoDB" id="3247418at2759"/>
<reference evidence="1 2" key="1">
    <citation type="journal article" date="2015" name="Fungal Genet. Biol.">
        <title>Evolution of novel wood decay mechanisms in Agaricales revealed by the genome sequences of Fistulina hepatica and Cylindrobasidium torrendii.</title>
        <authorList>
            <person name="Floudas D."/>
            <person name="Held B.W."/>
            <person name="Riley R."/>
            <person name="Nagy L.G."/>
            <person name="Koehler G."/>
            <person name="Ransdell A.S."/>
            <person name="Younus H."/>
            <person name="Chow J."/>
            <person name="Chiniquy J."/>
            <person name="Lipzen A."/>
            <person name="Tritt A."/>
            <person name="Sun H."/>
            <person name="Haridas S."/>
            <person name="LaButti K."/>
            <person name="Ohm R.A."/>
            <person name="Kues U."/>
            <person name="Blanchette R.A."/>
            <person name="Grigoriev I.V."/>
            <person name="Minto R.E."/>
            <person name="Hibbett D.S."/>
        </authorList>
    </citation>
    <scope>NUCLEOTIDE SEQUENCE [LARGE SCALE GENOMIC DNA]</scope>
    <source>
        <strain evidence="1 2">FP15055 ss-10</strain>
    </source>
</reference>
<protein>
    <recommendedName>
        <fullName evidence="3">DUF4218 domain-containing protein</fullName>
    </recommendedName>
</protein>
<evidence type="ECO:0000313" key="1">
    <source>
        <dbReference type="EMBL" id="KIY62627.1"/>
    </source>
</evidence>
<keyword evidence="2" id="KW-1185">Reference proteome</keyword>
<accession>A0A0D7AWL0</accession>
<dbReference type="AlphaFoldDB" id="A0A0D7AWL0"/>
<sequence>MEASRLDLQNAILPMNVDRPPYNWGTPTRGKLSAEQWDLVCLVFLPITAIRLWGYPYRDARFRAILHNMIDLVKAMLMVVNRTSSQGHADSYRQHLDRHLQTITKLFPHYYLKPIHHIASHFPDFLGFLGPSHGFQIPAFERINYMLQSTNKNRKHGAFIHQDKSYHLRYAQEKWRLP</sequence>
<dbReference type="EMBL" id="KN880763">
    <property type="protein sequence ID" value="KIY62627.1"/>
    <property type="molecule type" value="Genomic_DNA"/>
</dbReference>
<evidence type="ECO:0000313" key="2">
    <source>
        <dbReference type="Proteomes" id="UP000054007"/>
    </source>
</evidence>
<dbReference type="STRING" id="1314674.A0A0D7AWL0"/>